<keyword evidence="7" id="KW-1185">Reference proteome</keyword>
<dbReference type="InterPro" id="IPR037068">
    <property type="entry name" value="DNA_primase_core_N_sf"/>
</dbReference>
<sequence length="496" mass="52887">MNAYSGGLVDIPQIRARHPIAEVVTAAGIELRQRSRGWMGCCPFHPDSTASLSVDGVPDRYHCFGCGASGDVIDFVARLRGISFLDAVAELEHGIIQGSPPPRRLRLAASDGLTRPGAASAMTRERGFEINELAWRHLSTGRAEAMARGCMVAIRRMHVPFDLWSAGPYGGSLVGYADSEWTSLTDLLRADGVSDDELLAMDLAQVSRRGTLIDTLYKRLVVPITNEAGQIEGFIGRKLSGQEELPKYRNPTRTVTYDKATALYRPTREPLAADGRVVIVEGVFDAIALAAVAVEAGVSDKIAAVAACGVSVSTAQADQVPAISSNPPLIALDGDDAGAGGTDRWLTRLCLERGRPAYVTRLPDGIDPADWVAAHGVRGLDAFLAMPSIGRDRDDGRPFLPGSDLVRLTLNRGGNPMRSVVEAVAPVANRLGPALSAVLVEQVVAEMTRSGWNPNNLFTRMLSRELDRDIGPLLGPSGGQVTADRTGPQAPVTPSF</sequence>
<evidence type="ECO:0000256" key="3">
    <source>
        <dbReference type="ARBA" id="ARBA00022833"/>
    </source>
</evidence>
<dbReference type="PANTHER" id="PTHR30313:SF2">
    <property type="entry name" value="DNA PRIMASE"/>
    <property type="match status" value="1"/>
</dbReference>
<dbReference type="SUPFAM" id="SSF56731">
    <property type="entry name" value="DNA primase core"/>
    <property type="match status" value="1"/>
</dbReference>
<keyword evidence="1" id="KW-0479">Metal-binding</keyword>
<dbReference type="GO" id="GO:0003899">
    <property type="term" value="F:DNA-directed RNA polymerase activity"/>
    <property type="evidence" value="ECO:0007669"/>
    <property type="project" value="InterPro"/>
</dbReference>
<dbReference type="GO" id="GO:0008270">
    <property type="term" value="F:zinc ion binding"/>
    <property type="evidence" value="ECO:0007669"/>
    <property type="project" value="UniProtKB-KW"/>
</dbReference>
<dbReference type="InterPro" id="IPR034151">
    <property type="entry name" value="TOPRIM_DnaG_bac"/>
</dbReference>
<evidence type="ECO:0000313" key="6">
    <source>
        <dbReference type="EMBL" id="EWT06833.1"/>
    </source>
</evidence>
<dbReference type="Pfam" id="PF01807">
    <property type="entry name" value="Zn_ribbon_DnaG"/>
    <property type="match status" value="1"/>
</dbReference>
<evidence type="ECO:0000259" key="5">
    <source>
        <dbReference type="SMART" id="SM00400"/>
    </source>
</evidence>
<evidence type="ECO:0000256" key="1">
    <source>
        <dbReference type="ARBA" id="ARBA00022723"/>
    </source>
</evidence>
<dbReference type="Gene3D" id="3.90.580.10">
    <property type="entry name" value="Zinc finger, CHC2-type domain"/>
    <property type="match status" value="1"/>
</dbReference>
<dbReference type="PATRIC" id="fig|584657.3.peg.1208"/>
<organism evidence="6 7">
    <name type="scientific">Intrasporangium chromatireducens Q5-1</name>
    <dbReference type="NCBI Taxonomy" id="584657"/>
    <lineage>
        <taxon>Bacteria</taxon>
        <taxon>Bacillati</taxon>
        <taxon>Actinomycetota</taxon>
        <taxon>Actinomycetes</taxon>
        <taxon>Micrococcales</taxon>
        <taxon>Intrasporangiaceae</taxon>
        <taxon>Intrasporangium</taxon>
    </lineage>
</organism>
<accession>W9GPS3</accession>
<dbReference type="InterPro" id="IPR002694">
    <property type="entry name" value="Znf_CHC2"/>
</dbReference>
<dbReference type="Gene3D" id="3.40.1360.10">
    <property type="match status" value="1"/>
</dbReference>
<dbReference type="Gene3D" id="3.90.980.10">
    <property type="entry name" value="DNA primase, catalytic core, N-terminal domain"/>
    <property type="match status" value="1"/>
</dbReference>
<dbReference type="InterPro" id="IPR013264">
    <property type="entry name" value="DNAG_N"/>
</dbReference>
<name>W9GPS3_9MICO</name>
<dbReference type="SUPFAM" id="SSF57783">
    <property type="entry name" value="Zinc beta-ribbon"/>
    <property type="match status" value="1"/>
</dbReference>
<gene>
    <name evidence="6" type="ORF">N864_16410</name>
</gene>
<protein>
    <recommendedName>
        <fullName evidence="5">Zinc finger CHC2-type domain-containing protein</fullName>
    </recommendedName>
</protein>
<keyword evidence="2" id="KW-0863">Zinc-finger</keyword>
<dbReference type="GO" id="GO:0003677">
    <property type="term" value="F:DNA binding"/>
    <property type="evidence" value="ECO:0007669"/>
    <property type="project" value="InterPro"/>
</dbReference>
<dbReference type="GO" id="GO:0005737">
    <property type="term" value="C:cytoplasm"/>
    <property type="evidence" value="ECO:0007669"/>
    <property type="project" value="TreeGrafter"/>
</dbReference>
<dbReference type="SMART" id="SM00400">
    <property type="entry name" value="ZnF_CHCC"/>
    <property type="match status" value="1"/>
</dbReference>
<keyword evidence="3" id="KW-0862">Zinc</keyword>
<dbReference type="InterPro" id="IPR036977">
    <property type="entry name" value="DNA_primase_Znf_CHC2"/>
</dbReference>
<dbReference type="EMBL" id="AWQS01000031">
    <property type="protein sequence ID" value="EWT06833.1"/>
    <property type="molecule type" value="Genomic_DNA"/>
</dbReference>
<reference evidence="7" key="1">
    <citation type="submission" date="2013-08" db="EMBL/GenBank/DDBJ databases">
        <title>Intrasporangium oryzae NRRL B-24470.</title>
        <authorList>
            <person name="Liu H."/>
            <person name="Wang G."/>
        </authorList>
    </citation>
    <scope>NUCLEOTIDE SEQUENCE [LARGE SCALE GENOMIC DNA]</scope>
    <source>
        <strain evidence="7">Q5-1</strain>
    </source>
</reference>
<dbReference type="InterPro" id="IPR050219">
    <property type="entry name" value="DnaG_primase"/>
</dbReference>
<evidence type="ECO:0000256" key="4">
    <source>
        <dbReference type="SAM" id="MobiDB-lite"/>
    </source>
</evidence>
<dbReference type="AlphaFoldDB" id="W9GPS3"/>
<dbReference type="RefSeq" id="WP_034714597.1">
    <property type="nucleotide sequence ID" value="NZ_AWQS01000031.1"/>
</dbReference>
<dbReference type="Pfam" id="PF08275">
    <property type="entry name" value="DNAG_N"/>
    <property type="match status" value="1"/>
</dbReference>
<dbReference type="CDD" id="cd03364">
    <property type="entry name" value="TOPRIM_DnaG_primases"/>
    <property type="match status" value="1"/>
</dbReference>
<feature type="region of interest" description="Disordered" evidence="4">
    <location>
        <begin position="475"/>
        <end position="496"/>
    </location>
</feature>
<proteinExistence type="predicted"/>
<dbReference type="Pfam" id="PF13155">
    <property type="entry name" value="Toprim_2"/>
    <property type="match status" value="1"/>
</dbReference>
<comment type="caution">
    <text evidence="6">The sequence shown here is derived from an EMBL/GenBank/DDBJ whole genome shotgun (WGS) entry which is preliminary data.</text>
</comment>
<dbReference type="Proteomes" id="UP000019494">
    <property type="component" value="Unassembled WGS sequence"/>
</dbReference>
<evidence type="ECO:0000313" key="7">
    <source>
        <dbReference type="Proteomes" id="UP000019494"/>
    </source>
</evidence>
<evidence type="ECO:0000256" key="2">
    <source>
        <dbReference type="ARBA" id="ARBA00022771"/>
    </source>
</evidence>
<dbReference type="GO" id="GO:0006269">
    <property type="term" value="P:DNA replication, synthesis of primer"/>
    <property type="evidence" value="ECO:0007669"/>
    <property type="project" value="TreeGrafter"/>
</dbReference>
<dbReference type="OrthoDB" id="9803773at2"/>
<feature type="domain" description="Zinc finger CHC2-type" evidence="5">
    <location>
        <begin position="38"/>
        <end position="92"/>
    </location>
</feature>
<dbReference type="PANTHER" id="PTHR30313">
    <property type="entry name" value="DNA PRIMASE"/>
    <property type="match status" value="1"/>
</dbReference>